<sequence length="336" mass="35499">MTTIADVAALAGVSVATVSRTLHGSARVDPRTRERVEAAAAQLNYVASPTAMSLASGRTNVIALVAPLMSRWFFATIVTTIDQELRRHGYHVLLNILDGEVEGDACGLTREMFAKRVDGIISLNVLPNEEESAMLADLGMPIVAVGVPIGATPRVHIDDAAAVRMAVEHLVSLGHRDIGYVGTSDISLAHMSTPAVRVAAFKEALRSAGLTFRPEWAIASEWTADAAARRVEGVLRGDRRPTAILAASDEMAVGVLGAARWIGLGVPADLSVMGIDDHTFGAVLGLSTIHQDVRAQGRAAVTLLVEALRGESRATPTVEVPTYLIARETTAPPPGR</sequence>
<dbReference type="PROSITE" id="PS50932">
    <property type="entry name" value="HTH_LACI_2"/>
    <property type="match status" value="1"/>
</dbReference>
<name>A0A077MDU6_9MICO</name>
<dbReference type="Pfam" id="PF00356">
    <property type="entry name" value="LacI"/>
    <property type="match status" value="1"/>
</dbReference>
<keyword evidence="1" id="KW-0805">Transcription regulation</keyword>
<dbReference type="GO" id="GO:0003700">
    <property type="term" value="F:DNA-binding transcription factor activity"/>
    <property type="evidence" value="ECO:0007669"/>
    <property type="project" value="TreeGrafter"/>
</dbReference>
<dbReference type="STRING" id="1193518.BN13_260013"/>
<dbReference type="PANTHER" id="PTHR30146">
    <property type="entry name" value="LACI-RELATED TRANSCRIPTIONAL REPRESSOR"/>
    <property type="match status" value="1"/>
</dbReference>
<dbReference type="Gene3D" id="1.10.260.40">
    <property type="entry name" value="lambda repressor-like DNA-binding domains"/>
    <property type="match status" value="1"/>
</dbReference>
<organism evidence="5 6">
    <name type="scientific">Nostocoides jenkinsii Ben 74</name>
    <dbReference type="NCBI Taxonomy" id="1193518"/>
    <lineage>
        <taxon>Bacteria</taxon>
        <taxon>Bacillati</taxon>
        <taxon>Actinomycetota</taxon>
        <taxon>Actinomycetes</taxon>
        <taxon>Micrococcales</taxon>
        <taxon>Intrasporangiaceae</taxon>
        <taxon>Nostocoides</taxon>
    </lineage>
</organism>
<dbReference type="CDD" id="cd06267">
    <property type="entry name" value="PBP1_LacI_sugar_binding-like"/>
    <property type="match status" value="1"/>
</dbReference>
<evidence type="ECO:0000313" key="5">
    <source>
        <dbReference type="EMBL" id="CCI52968.1"/>
    </source>
</evidence>
<evidence type="ECO:0000313" key="6">
    <source>
        <dbReference type="Proteomes" id="UP000035720"/>
    </source>
</evidence>
<dbReference type="InterPro" id="IPR046335">
    <property type="entry name" value="LacI/GalR-like_sensor"/>
</dbReference>
<dbReference type="EMBL" id="CAJC01000135">
    <property type="protein sequence ID" value="CCI52968.1"/>
    <property type="molecule type" value="Genomic_DNA"/>
</dbReference>
<keyword evidence="6" id="KW-1185">Reference proteome</keyword>
<evidence type="ECO:0000259" key="4">
    <source>
        <dbReference type="PROSITE" id="PS50932"/>
    </source>
</evidence>
<dbReference type="RefSeq" id="WP_048545269.1">
    <property type="nucleotide sequence ID" value="NZ_HF571038.1"/>
</dbReference>
<keyword evidence="3" id="KW-0804">Transcription</keyword>
<gene>
    <name evidence="5" type="ORF">BN13_260013</name>
</gene>
<evidence type="ECO:0000256" key="3">
    <source>
        <dbReference type="ARBA" id="ARBA00023163"/>
    </source>
</evidence>
<keyword evidence="2" id="KW-0238">DNA-binding</keyword>
<dbReference type="InterPro" id="IPR028082">
    <property type="entry name" value="Peripla_BP_I"/>
</dbReference>
<dbReference type="OrthoDB" id="3510266at2"/>
<dbReference type="Proteomes" id="UP000035720">
    <property type="component" value="Unassembled WGS sequence"/>
</dbReference>
<dbReference type="CDD" id="cd01392">
    <property type="entry name" value="HTH_LacI"/>
    <property type="match status" value="1"/>
</dbReference>
<dbReference type="InterPro" id="IPR000843">
    <property type="entry name" value="HTH_LacI"/>
</dbReference>
<protein>
    <submittedName>
        <fullName evidence="5">Transcriptional regulator involved in degradation (LacI family protein)</fullName>
    </submittedName>
</protein>
<feature type="domain" description="HTH lacI-type" evidence="4">
    <location>
        <begin position="2"/>
        <end position="56"/>
    </location>
</feature>
<evidence type="ECO:0000256" key="1">
    <source>
        <dbReference type="ARBA" id="ARBA00023015"/>
    </source>
</evidence>
<dbReference type="InterPro" id="IPR010982">
    <property type="entry name" value="Lambda_DNA-bd_dom_sf"/>
</dbReference>
<dbReference type="Gene3D" id="3.40.50.2300">
    <property type="match status" value="2"/>
</dbReference>
<proteinExistence type="predicted"/>
<comment type="caution">
    <text evidence="5">The sequence shown here is derived from an EMBL/GenBank/DDBJ whole genome shotgun (WGS) entry which is preliminary data.</text>
</comment>
<dbReference type="SMART" id="SM00354">
    <property type="entry name" value="HTH_LACI"/>
    <property type="match status" value="1"/>
</dbReference>
<reference evidence="5 6" key="1">
    <citation type="journal article" date="2013" name="ISME J.">
        <title>A metabolic model for members of the genus Tetrasphaera involved in enhanced biological phosphorus removal.</title>
        <authorList>
            <person name="Kristiansen R."/>
            <person name="Nguyen H.T.T."/>
            <person name="Saunders A.M."/>
            <person name="Nielsen J.L."/>
            <person name="Wimmer R."/>
            <person name="Le V.Q."/>
            <person name="McIlroy S.J."/>
            <person name="Petrovski S."/>
            <person name="Seviour R.J."/>
            <person name="Calteau A."/>
            <person name="Nielsen K.L."/>
            <person name="Nielsen P.H."/>
        </authorList>
    </citation>
    <scope>NUCLEOTIDE SEQUENCE [LARGE SCALE GENOMIC DNA]</scope>
    <source>
        <strain evidence="5 6">Ben 74</strain>
    </source>
</reference>
<dbReference type="SUPFAM" id="SSF47413">
    <property type="entry name" value="lambda repressor-like DNA-binding domains"/>
    <property type="match status" value="1"/>
</dbReference>
<dbReference type="PANTHER" id="PTHR30146:SF109">
    <property type="entry name" value="HTH-TYPE TRANSCRIPTIONAL REGULATOR GALS"/>
    <property type="match status" value="1"/>
</dbReference>
<dbReference type="GO" id="GO:0000976">
    <property type="term" value="F:transcription cis-regulatory region binding"/>
    <property type="evidence" value="ECO:0007669"/>
    <property type="project" value="TreeGrafter"/>
</dbReference>
<dbReference type="SUPFAM" id="SSF53822">
    <property type="entry name" value="Periplasmic binding protein-like I"/>
    <property type="match status" value="1"/>
</dbReference>
<dbReference type="Pfam" id="PF13377">
    <property type="entry name" value="Peripla_BP_3"/>
    <property type="match status" value="1"/>
</dbReference>
<dbReference type="AlphaFoldDB" id="A0A077MDU6"/>
<accession>A0A077MDU6</accession>
<evidence type="ECO:0000256" key="2">
    <source>
        <dbReference type="ARBA" id="ARBA00023125"/>
    </source>
</evidence>